<evidence type="ECO:0000313" key="2">
    <source>
        <dbReference type="EMBL" id="VFJ90503.1"/>
    </source>
</evidence>
<organism evidence="2">
    <name type="scientific">Candidatus Kentrum eta</name>
    <dbReference type="NCBI Taxonomy" id="2126337"/>
    <lineage>
        <taxon>Bacteria</taxon>
        <taxon>Pseudomonadati</taxon>
        <taxon>Pseudomonadota</taxon>
        <taxon>Gammaproteobacteria</taxon>
        <taxon>Candidatus Kentrum</taxon>
    </lineage>
</organism>
<name>A0A450UDK8_9GAMM</name>
<dbReference type="EMBL" id="CAADFG010000022">
    <property type="protein sequence ID" value="VFJ90503.1"/>
    <property type="molecule type" value="Genomic_DNA"/>
</dbReference>
<proteinExistence type="predicted"/>
<sequence>MSGATGKAATGGVLMLAMTDLFVSATATLLVVLTLASPDSPTPLLVQADLVMLCSEPDAGSAEFALFPASAVAFRKEAGTLRPGTTIHTVSDQTGMARAVAAMELPAKPMLTVALAPAPDRPLTATCFATATMRLLSRYHHLSNDPHEAAVPTLGLQIINHIIRQDGAHE</sequence>
<protein>
    <submittedName>
        <fullName evidence="2">Uncharacterized protein</fullName>
    </submittedName>
</protein>
<keyword evidence="1" id="KW-0472">Membrane</keyword>
<dbReference type="EMBL" id="CAADFJ010000020">
    <property type="protein sequence ID" value="VFJ98293.1"/>
    <property type="molecule type" value="Genomic_DNA"/>
</dbReference>
<dbReference type="AlphaFoldDB" id="A0A450UDK8"/>
<reference evidence="2" key="1">
    <citation type="submission" date="2019-02" db="EMBL/GenBank/DDBJ databases">
        <authorList>
            <person name="Gruber-Vodicka R. H."/>
            <person name="Seah K. B. B."/>
        </authorList>
    </citation>
    <scope>NUCLEOTIDE SEQUENCE</scope>
    <source>
        <strain evidence="4">BECK_SA2B12</strain>
        <strain evidence="2">BECK_SA2B15</strain>
        <strain evidence="3">BECK_SA2B20</strain>
    </source>
</reference>
<evidence type="ECO:0000256" key="1">
    <source>
        <dbReference type="SAM" id="Phobius"/>
    </source>
</evidence>
<evidence type="ECO:0000313" key="4">
    <source>
        <dbReference type="EMBL" id="VFJ98293.1"/>
    </source>
</evidence>
<evidence type="ECO:0000313" key="3">
    <source>
        <dbReference type="EMBL" id="VFJ91680.1"/>
    </source>
</evidence>
<keyword evidence="1" id="KW-0812">Transmembrane</keyword>
<accession>A0A450UDK8</accession>
<gene>
    <name evidence="2" type="ORF">BECKH772A_GA0070896_100229</name>
    <name evidence="3" type="ORF">BECKH772B_GA0070898_100209</name>
    <name evidence="4" type="ORF">BECKH772C_GA0070978_100209</name>
</gene>
<keyword evidence="1" id="KW-1133">Transmembrane helix</keyword>
<feature type="transmembrane region" description="Helical" evidence="1">
    <location>
        <begin position="12"/>
        <end position="36"/>
    </location>
</feature>
<dbReference type="EMBL" id="CAADFI010000020">
    <property type="protein sequence ID" value="VFJ91680.1"/>
    <property type="molecule type" value="Genomic_DNA"/>
</dbReference>